<evidence type="ECO:0000256" key="1">
    <source>
        <dbReference type="ARBA" id="ARBA00022737"/>
    </source>
</evidence>
<sequence>MKGLLEISSDLQSALIDNDLQRLPRKNLRRGGVYGNKGKTLLHLAAKYSTTSNIILYCANTLKIKPQTPSKTFKSLPIHVSCKYGKVEFTQTLLSLYYPCLEIKDSNGDTPLSIACRYNHTNIVFFLLEHGASVFCINKDHYTPLHYASSHGNSKLVNQLLQSKAKTSLLTKNNENPLHLAVSSGDVNTVSLLLPHTSHITHSKTGTIFHHCRQDNTMAKHLIQFSDWNKFPKLPILLDIGAPASLIFESCRNEFFGQYLYYIQVFDRADILYILYSSRIISMKELSTYKFGRVNPKSKALISFLKQWRQKAIVLFTYSFCISHYIKRLNKSLIIELIKFL</sequence>
<dbReference type="GO" id="GO:0005634">
    <property type="term" value="C:nucleus"/>
    <property type="evidence" value="ECO:0007669"/>
    <property type="project" value="TreeGrafter"/>
</dbReference>
<dbReference type="PROSITE" id="PS50088">
    <property type="entry name" value="ANK_REPEAT"/>
    <property type="match status" value="3"/>
</dbReference>
<feature type="repeat" description="ANK" evidence="3">
    <location>
        <begin position="107"/>
        <end position="139"/>
    </location>
</feature>
<protein>
    <submittedName>
        <fullName evidence="4">Uncharacterized protein</fullName>
    </submittedName>
</protein>
<accession>A0A1R2BHN0</accession>
<evidence type="ECO:0000313" key="4">
    <source>
        <dbReference type="EMBL" id="OMJ76277.1"/>
    </source>
</evidence>
<dbReference type="EMBL" id="MPUH01000640">
    <property type="protein sequence ID" value="OMJ76277.1"/>
    <property type="molecule type" value="Genomic_DNA"/>
</dbReference>
<keyword evidence="1" id="KW-0677">Repeat</keyword>
<dbReference type="SMART" id="SM00248">
    <property type="entry name" value="ANK"/>
    <property type="match status" value="5"/>
</dbReference>
<dbReference type="InterPro" id="IPR002110">
    <property type="entry name" value="Ankyrin_rpt"/>
</dbReference>
<dbReference type="GO" id="GO:0045944">
    <property type="term" value="P:positive regulation of transcription by RNA polymerase II"/>
    <property type="evidence" value="ECO:0007669"/>
    <property type="project" value="TreeGrafter"/>
</dbReference>
<evidence type="ECO:0000256" key="2">
    <source>
        <dbReference type="ARBA" id="ARBA00023043"/>
    </source>
</evidence>
<dbReference type="SUPFAM" id="SSF48403">
    <property type="entry name" value="Ankyrin repeat"/>
    <property type="match status" value="1"/>
</dbReference>
<gene>
    <name evidence="4" type="ORF">SteCoe_24372</name>
</gene>
<dbReference type="Proteomes" id="UP000187209">
    <property type="component" value="Unassembled WGS sequence"/>
</dbReference>
<dbReference type="InterPro" id="IPR036770">
    <property type="entry name" value="Ankyrin_rpt-contain_sf"/>
</dbReference>
<reference evidence="4 5" key="1">
    <citation type="submission" date="2016-11" db="EMBL/GenBank/DDBJ databases">
        <title>The macronuclear genome of Stentor coeruleus: a giant cell with tiny introns.</title>
        <authorList>
            <person name="Slabodnick M."/>
            <person name="Ruby J.G."/>
            <person name="Reiff S.B."/>
            <person name="Swart E.C."/>
            <person name="Gosai S."/>
            <person name="Prabakaran S."/>
            <person name="Witkowska E."/>
            <person name="Larue G.E."/>
            <person name="Fisher S."/>
            <person name="Freeman R.M."/>
            <person name="Gunawardena J."/>
            <person name="Chu W."/>
            <person name="Stover N.A."/>
            <person name="Gregory B.D."/>
            <person name="Nowacki M."/>
            <person name="Derisi J."/>
            <person name="Roy S.W."/>
            <person name="Marshall W.F."/>
            <person name="Sood P."/>
        </authorList>
    </citation>
    <scope>NUCLEOTIDE SEQUENCE [LARGE SCALE GENOMIC DNA]</scope>
    <source>
        <strain evidence="4">WM001</strain>
    </source>
</reference>
<evidence type="ECO:0000313" key="5">
    <source>
        <dbReference type="Proteomes" id="UP000187209"/>
    </source>
</evidence>
<dbReference type="GO" id="GO:0000976">
    <property type="term" value="F:transcription cis-regulatory region binding"/>
    <property type="evidence" value="ECO:0007669"/>
    <property type="project" value="TreeGrafter"/>
</dbReference>
<dbReference type="Gene3D" id="1.25.40.20">
    <property type="entry name" value="Ankyrin repeat-containing domain"/>
    <property type="match status" value="1"/>
</dbReference>
<dbReference type="PANTHER" id="PTHR24193:SF121">
    <property type="entry name" value="ADA2A-CONTAINING COMPLEX COMPONENT 3, ISOFORM D"/>
    <property type="match status" value="1"/>
</dbReference>
<dbReference type="InterPro" id="IPR050663">
    <property type="entry name" value="Ankyrin-SOCS_Box"/>
</dbReference>
<dbReference type="PANTHER" id="PTHR24193">
    <property type="entry name" value="ANKYRIN REPEAT PROTEIN"/>
    <property type="match status" value="1"/>
</dbReference>
<dbReference type="OrthoDB" id="414952at2759"/>
<evidence type="ECO:0000256" key="3">
    <source>
        <dbReference type="PROSITE-ProRule" id="PRU00023"/>
    </source>
</evidence>
<organism evidence="4 5">
    <name type="scientific">Stentor coeruleus</name>
    <dbReference type="NCBI Taxonomy" id="5963"/>
    <lineage>
        <taxon>Eukaryota</taxon>
        <taxon>Sar</taxon>
        <taxon>Alveolata</taxon>
        <taxon>Ciliophora</taxon>
        <taxon>Postciliodesmatophora</taxon>
        <taxon>Heterotrichea</taxon>
        <taxon>Heterotrichida</taxon>
        <taxon>Stentoridae</taxon>
        <taxon>Stentor</taxon>
    </lineage>
</organism>
<keyword evidence="2 3" id="KW-0040">ANK repeat</keyword>
<dbReference type="Pfam" id="PF00023">
    <property type="entry name" value="Ank"/>
    <property type="match status" value="1"/>
</dbReference>
<dbReference type="Pfam" id="PF12796">
    <property type="entry name" value="Ank_2"/>
    <property type="match status" value="1"/>
</dbReference>
<name>A0A1R2BHN0_9CILI</name>
<keyword evidence="5" id="KW-1185">Reference proteome</keyword>
<dbReference type="AlphaFoldDB" id="A0A1R2BHN0"/>
<feature type="repeat" description="ANK" evidence="3">
    <location>
        <begin position="173"/>
        <end position="205"/>
    </location>
</feature>
<comment type="caution">
    <text evidence="4">The sequence shown here is derived from an EMBL/GenBank/DDBJ whole genome shotgun (WGS) entry which is preliminary data.</text>
</comment>
<feature type="repeat" description="ANK" evidence="3">
    <location>
        <begin position="140"/>
        <end position="172"/>
    </location>
</feature>
<proteinExistence type="predicted"/>
<dbReference type="PROSITE" id="PS50297">
    <property type="entry name" value="ANK_REP_REGION"/>
    <property type="match status" value="3"/>
</dbReference>